<evidence type="ECO:0000313" key="3">
    <source>
        <dbReference type="Proteomes" id="UP000010164"/>
    </source>
</evidence>
<name>L0WB44_9GAMM</name>
<dbReference type="PATRIC" id="fig|1177179.3.peg.3204"/>
<dbReference type="Proteomes" id="UP000010164">
    <property type="component" value="Unassembled WGS sequence"/>
</dbReference>
<keyword evidence="3" id="KW-1185">Reference proteome</keyword>
<comment type="caution">
    <text evidence="2">The sequence shown here is derived from an EMBL/GenBank/DDBJ whole genome shotgun (WGS) entry which is preliminary data.</text>
</comment>
<gene>
    <name evidence="2" type="ORF">A11A3_16275</name>
</gene>
<proteinExistence type="predicted"/>
<feature type="domain" description="Multi-ubiquitin" evidence="1">
    <location>
        <begin position="19"/>
        <end position="79"/>
    </location>
</feature>
<dbReference type="eggNOG" id="ENOG5032U5D">
    <property type="taxonomic scope" value="Bacteria"/>
</dbReference>
<dbReference type="Pfam" id="PF14452">
    <property type="entry name" value="Multi_ubiq"/>
    <property type="match status" value="1"/>
</dbReference>
<dbReference type="RefSeq" id="WP_008930420.1">
    <property type="nucleotide sequence ID" value="NZ_AMRJ01000043.1"/>
</dbReference>
<dbReference type="STRING" id="1177179.A11A3_16275"/>
<dbReference type="EMBL" id="AMRJ01000043">
    <property type="protein sequence ID" value="EKF72925.1"/>
    <property type="molecule type" value="Genomic_DNA"/>
</dbReference>
<evidence type="ECO:0000259" key="1">
    <source>
        <dbReference type="Pfam" id="PF14452"/>
    </source>
</evidence>
<dbReference type="InterPro" id="IPR025701">
    <property type="entry name" value="UBQ-conjugat_E2_E"/>
</dbReference>
<dbReference type="Pfam" id="PF14462">
    <property type="entry name" value="Prok-E2_E"/>
    <property type="match status" value="1"/>
</dbReference>
<evidence type="ECO:0000313" key="2">
    <source>
        <dbReference type="EMBL" id="EKF72925.1"/>
    </source>
</evidence>
<protein>
    <recommendedName>
        <fullName evidence="1">Multi-ubiquitin domain-containing protein</fullName>
    </recommendedName>
</protein>
<dbReference type="AlphaFoldDB" id="L0WB44"/>
<organism evidence="2 3">
    <name type="scientific">Alcanivorax hongdengensis A-11-3</name>
    <dbReference type="NCBI Taxonomy" id="1177179"/>
    <lineage>
        <taxon>Bacteria</taxon>
        <taxon>Pseudomonadati</taxon>
        <taxon>Pseudomonadota</taxon>
        <taxon>Gammaproteobacteria</taxon>
        <taxon>Oceanospirillales</taxon>
        <taxon>Alcanivoracaceae</taxon>
        <taxon>Alcanivorax</taxon>
    </lineage>
</organism>
<accession>L0WB44</accession>
<reference evidence="2 3" key="1">
    <citation type="journal article" date="2012" name="J. Bacteriol.">
        <title>Genome Sequence of the Alkane-Degrading Bacterium Alcanivorax hongdengensis Type Strain A-11-3.</title>
        <authorList>
            <person name="Lai Q."/>
            <person name="Shao Z."/>
        </authorList>
    </citation>
    <scope>NUCLEOTIDE SEQUENCE [LARGE SCALE GENOMIC DNA]</scope>
    <source>
        <strain evidence="2 3">A-11-3</strain>
    </source>
</reference>
<sequence>MSTNVSENNHPANKSWVLDVQGERFEWDKPNVTVREALERAGYSLAQKWILTLKTGGKPKQSVGLDDIIDLTHPGLERLRVLKGAVNNGDSALPRREFDLLPKDHAYLDGLGIKWETVNQSEGRWLLLKNYPLPTGYNQKACTLAIAIPENYPAAKLDMFYCSPHLSRTDNKPIEATQAEKSIDGVRFQRWSRHPTAPWNADTDSTRTHMGLVDESIYREVEQ</sequence>
<dbReference type="InterPro" id="IPR027802">
    <property type="entry name" value="Multi-ubiquitin_dom"/>
</dbReference>